<dbReference type="PANTHER" id="PTHR42718">
    <property type="entry name" value="MAJOR FACILITATOR SUPERFAMILY MULTIDRUG TRANSPORTER MFSC"/>
    <property type="match status" value="1"/>
</dbReference>
<dbReference type="Pfam" id="PF07690">
    <property type="entry name" value="MFS_1"/>
    <property type="match status" value="1"/>
</dbReference>
<dbReference type="InterPro" id="IPR011701">
    <property type="entry name" value="MFS"/>
</dbReference>
<feature type="transmembrane region" description="Helical" evidence="6">
    <location>
        <begin position="493"/>
        <end position="511"/>
    </location>
</feature>
<dbReference type="GO" id="GO:0022857">
    <property type="term" value="F:transmembrane transporter activity"/>
    <property type="evidence" value="ECO:0007669"/>
    <property type="project" value="InterPro"/>
</dbReference>
<feature type="transmembrane region" description="Helical" evidence="6">
    <location>
        <begin position="153"/>
        <end position="178"/>
    </location>
</feature>
<dbReference type="EMBL" id="SPNV01000296">
    <property type="protein sequence ID" value="KAF5856777.1"/>
    <property type="molecule type" value="Genomic_DNA"/>
</dbReference>
<dbReference type="InterPro" id="IPR020846">
    <property type="entry name" value="MFS_dom"/>
</dbReference>
<accession>A0A5N6GAS6</accession>
<evidence type="ECO:0000256" key="5">
    <source>
        <dbReference type="SAM" id="MobiDB-lite"/>
    </source>
</evidence>
<dbReference type="Proteomes" id="UP000326877">
    <property type="component" value="Unassembled WGS sequence"/>
</dbReference>
<dbReference type="AlphaFoldDB" id="A0A5N6GAS6"/>
<feature type="transmembrane region" description="Helical" evidence="6">
    <location>
        <begin position="60"/>
        <end position="82"/>
    </location>
</feature>
<reference evidence="8" key="2">
    <citation type="submission" date="2019-04" db="EMBL/GenBank/DDBJ databases">
        <title>Friends and foes A comparative genomics studyof 23 Aspergillus species from section Flavi.</title>
        <authorList>
            <consortium name="DOE Joint Genome Institute"/>
            <person name="Kjaerbolling I."/>
            <person name="Vesth T."/>
            <person name="Frisvad J.C."/>
            <person name="Nybo J.L."/>
            <person name="Theobald S."/>
            <person name="Kildgaard S."/>
            <person name="Isbrandt T."/>
            <person name="Kuo A."/>
            <person name="Sato A."/>
            <person name="Lyhne E.K."/>
            <person name="Kogle M.E."/>
            <person name="Wiebenga A."/>
            <person name="Kun R.S."/>
            <person name="Lubbers R.J."/>
            <person name="Makela M.R."/>
            <person name="Barry K."/>
            <person name="Chovatia M."/>
            <person name="Clum A."/>
            <person name="Daum C."/>
            <person name="Haridas S."/>
            <person name="He G."/>
            <person name="LaButti K."/>
            <person name="Lipzen A."/>
            <person name="Mondo S."/>
            <person name="Riley R."/>
            <person name="Salamov A."/>
            <person name="Simmons B.A."/>
            <person name="Magnuson J.K."/>
            <person name="Henrissat B."/>
            <person name="Mortensen U.H."/>
            <person name="Larsen T.O."/>
            <person name="Devries R.P."/>
            <person name="Grigoriev I.V."/>
            <person name="Machida M."/>
            <person name="Baker S.E."/>
            <person name="Andersen M.R."/>
        </authorList>
    </citation>
    <scope>NUCLEOTIDE SEQUENCE [LARGE SCALE GENOMIC DNA]</scope>
    <source>
        <strain evidence="8">IBT 14317</strain>
    </source>
</reference>
<keyword evidence="3 6" id="KW-1133">Transmembrane helix</keyword>
<accession>A0A5N7CE98</accession>
<dbReference type="Proteomes" id="UP000541154">
    <property type="component" value="Unassembled WGS sequence"/>
</dbReference>
<evidence type="ECO:0000256" key="1">
    <source>
        <dbReference type="ARBA" id="ARBA00004141"/>
    </source>
</evidence>
<evidence type="ECO:0000256" key="3">
    <source>
        <dbReference type="ARBA" id="ARBA00022989"/>
    </source>
</evidence>
<dbReference type="Gene3D" id="1.20.1720.10">
    <property type="entry name" value="Multidrug resistance protein D"/>
    <property type="match status" value="1"/>
</dbReference>
<evidence type="ECO:0000313" key="9">
    <source>
        <dbReference type="EMBL" id="KAF5856777.1"/>
    </source>
</evidence>
<evidence type="ECO:0000256" key="6">
    <source>
        <dbReference type="SAM" id="Phobius"/>
    </source>
</evidence>
<feature type="transmembrane region" description="Helical" evidence="6">
    <location>
        <begin position="102"/>
        <end position="120"/>
    </location>
</feature>
<evidence type="ECO:0000313" key="8">
    <source>
        <dbReference type="EMBL" id="KAE8392472.1"/>
    </source>
</evidence>
<proteinExistence type="predicted"/>
<keyword evidence="4 6" id="KW-0472">Membrane</keyword>
<keyword evidence="2 6" id="KW-0812">Transmembrane</keyword>
<feature type="transmembrane region" description="Helical" evidence="6">
    <location>
        <begin position="287"/>
        <end position="306"/>
    </location>
</feature>
<comment type="subcellular location">
    <subcellularLocation>
        <location evidence="1">Membrane</location>
        <topology evidence="1">Multi-pass membrane protein</topology>
    </subcellularLocation>
</comment>
<feature type="domain" description="Major facilitator superfamily (MFS) profile" evidence="7">
    <location>
        <begin position="55"/>
        <end position="515"/>
    </location>
</feature>
<dbReference type="InterPro" id="IPR036259">
    <property type="entry name" value="MFS_trans_sf"/>
</dbReference>
<protein>
    <submittedName>
        <fullName evidence="8">Major facilitator superfamily domain-containing protein</fullName>
    </submittedName>
</protein>
<evidence type="ECO:0000256" key="4">
    <source>
        <dbReference type="ARBA" id="ARBA00023136"/>
    </source>
</evidence>
<dbReference type="OMA" id="CFSIVMS"/>
<gene>
    <name evidence="8" type="ORF">BDV23DRAFT_192590</name>
    <name evidence="9" type="ORF">ETB97_006737</name>
</gene>
<feature type="region of interest" description="Disordered" evidence="5">
    <location>
        <begin position="1"/>
        <end position="42"/>
    </location>
</feature>
<evidence type="ECO:0000259" key="7">
    <source>
        <dbReference type="PROSITE" id="PS50850"/>
    </source>
</evidence>
<evidence type="ECO:0000256" key="2">
    <source>
        <dbReference type="ARBA" id="ARBA00022692"/>
    </source>
</evidence>
<feature type="transmembrane region" description="Helical" evidence="6">
    <location>
        <begin position="221"/>
        <end position="241"/>
    </location>
</feature>
<feature type="transmembrane region" description="Helical" evidence="6">
    <location>
        <begin position="190"/>
        <end position="209"/>
    </location>
</feature>
<feature type="transmembrane region" description="Helical" evidence="6">
    <location>
        <begin position="127"/>
        <end position="147"/>
    </location>
</feature>
<feature type="transmembrane region" description="Helical" evidence="6">
    <location>
        <begin position="416"/>
        <end position="441"/>
    </location>
</feature>
<accession>A0A8H5ZW23</accession>
<dbReference type="GO" id="GO:0016020">
    <property type="term" value="C:membrane"/>
    <property type="evidence" value="ECO:0007669"/>
    <property type="project" value="UniProtKB-SubCell"/>
</dbReference>
<dbReference type="FunFam" id="1.20.1720.10:FF:000027">
    <property type="entry name" value="MFS multidrug transporter, putative"/>
    <property type="match status" value="1"/>
</dbReference>
<feature type="transmembrane region" description="Helical" evidence="6">
    <location>
        <begin position="362"/>
        <end position="384"/>
    </location>
</feature>
<dbReference type="Gene3D" id="1.20.1250.20">
    <property type="entry name" value="MFS general substrate transporter like domains"/>
    <property type="match status" value="1"/>
</dbReference>
<dbReference type="FunFam" id="1.20.1250.20:FF:000447">
    <property type="entry name" value="MFS multidrug transporter, putative"/>
    <property type="match status" value="1"/>
</dbReference>
<dbReference type="SUPFAM" id="SSF103473">
    <property type="entry name" value="MFS general substrate transporter"/>
    <property type="match status" value="1"/>
</dbReference>
<evidence type="ECO:0000313" key="10">
    <source>
        <dbReference type="Proteomes" id="UP000541154"/>
    </source>
</evidence>
<feature type="compositionally biased region" description="Polar residues" evidence="5">
    <location>
        <begin position="9"/>
        <end position="42"/>
    </location>
</feature>
<sequence>MAPIADTPLSGSDPNMEKSMNGSGFSTPGMSQSPSQLEQQSDSFDLERLGRERPACFSNIWSELTFGFSIVMSQILAEYYISGSNVLIPTLVKELHIPAASVVWPSTALSLVVTSTLLIFGRLGDMYGGYVLYLAGAGWLTISSILAGFSQTWLMLLICRALQGFALAAFLPSGIMILGSTYRPGPRKNLIFSVYGACAALGFFVGIFFSGLCSQFVSWRWYFFIGAILSAITTISSYFSIPSDFAERRQSKVRMDWIGCCLSIPGCVLLVFAIAESSYAPQGWKTPYIPVCFSLGIILLGAMVYVEGWVVENPLLPGDLFAVKYMTPLAIALLFLYGSLGIYLLYATLYMSEIMGAGPLQIVAWTVPMGVGGLILSTTGGFIMHKISGTILMLISCVGYAGSGLFFALIPRGGVYWGFVFPAMICATVGIDISFNIANIFITTNMPKAKQGLAGALINCTLHFGIAIFLGFADIVKSETEHLGQFESYKAAFWYQTGLALVGGLIVVFFVRIHHAKSDLTVDERQALAAENRTS</sequence>
<keyword evidence="10" id="KW-1185">Reference proteome</keyword>
<dbReference type="OrthoDB" id="5086884at2759"/>
<name>A0A5N6GAS6_PETAA</name>
<organism evidence="8">
    <name type="scientific">Petromyces alliaceus</name>
    <name type="common">Aspergillus alliaceus</name>
    <dbReference type="NCBI Taxonomy" id="209559"/>
    <lineage>
        <taxon>Eukaryota</taxon>
        <taxon>Fungi</taxon>
        <taxon>Dikarya</taxon>
        <taxon>Ascomycota</taxon>
        <taxon>Pezizomycotina</taxon>
        <taxon>Eurotiomycetes</taxon>
        <taxon>Eurotiomycetidae</taxon>
        <taxon>Eurotiales</taxon>
        <taxon>Aspergillaceae</taxon>
        <taxon>Aspergillus</taxon>
        <taxon>Aspergillus subgen. Circumdati</taxon>
    </lineage>
</organism>
<dbReference type="PROSITE" id="PS50850">
    <property type="entry name" value="MFS"/>
    <property type="match status" value="1"/>
</dbReference>
<feature type="transmembrane region" description="Helical" evidence="6">
    <location>
        <begin position="453"/>
        <end position="473"/>
    </location>
</feature>
<feature type="transmembrane region" description="Helical" evidence="6">
    <location>
        <begin position="327"/>
        <end position="350"/>
    </location>
</feature>
<dbReference type="EMBL" id="ML735237">
    <property type="protein sequence ID" value="KAE8392472.1"/>
    <property type="molecule type" value="Genomic_DNA"/>
</dbReference>
<feature type="transmembrane region" description="Helical" evidence="6">
    <location>
        <begin position="253"/>
        <end position="275"/>
    </location>
</feature>
<dbReference type="PANTHER" id="PTHR42718:SF36">
    <property type="entry name" value="MULTIDRUG TRANSPORTER, PUTATIVE (AFU_ORTHOLOGUE AFUA_4G13820)-RELATED"/>
    <property type="match status" value="1"/>
</dbReference>
<feature type="transmembrane region" description="Helical" evidence="6">
    <location>
        <begin position="391"/>
        <end position="410"/>
    </location>
</feature>
<reference evidence="9 10" key="1">
    <citation type="submission" date="2019-04" db="EMBL/GenBank/DDBJ databases">
        <title>Aspergillus burnettii sp. nov., novel species from soil in southeast Queensland.</title>
        <authorList>
            <person name="Gilchrist C.L.M."/>
            <person name="Pitt J.I."/>
            <person name="Lange L."/>
            <person name="Lacey H.J."/>
            <person name="Vuong D."/>
            <person name="Midgley D.J."/>
            <person name="Greenfield P."/>
            <person name="Bradbury M."/>
            <person name="Lacey E."/>
            <person name="Busk P.K."/>
            <person name="Pilgaard B."/>
            <person name="Chooi Y.H."/>
            <person name="Piggott A.M."/>
        </authorList>
    </citation>
    <scope>NUCLEOTIDE SEQUENCE [LARGE SCALE GENOMIC DNA]</scope>
    <source>
        <strain evidence="9 10">FRR 5400</strain>
    </source>
</reference>